<feature type="domain" description="Formyl transferase C-terminal" evidence="2">
    <location>
        <begin position="204"/>
        <end position="287"/>
    </location>
</feature>
<dbReference type="EMBL" id="AUZY01000822">
    <property type="protein sequence ID" value="EQD77296.1"/>
    <property type="molecule type" value="Genomic_DNA"/>
</dbReference>
<sequence>MTRAVVFAYQEVGVRGLAVLLDQGVEIPLVVTHPDEPGENRWFGSVLEFAEEAGVRVIHPETDALGTLLPDLTRLEPDFIFSFYYRHLIPVSLLKAARRGALNLHGSLLPRYRGRAPVNWALLNGERETGASLHYMVERADAGDLVDQMAVPILITDQAIEVARKVACAAELVLYRSLPKLIAGTARARPLPVLPGQYFGRRRPEDGRIDWSRPASEIHNLIRAVAPPFPGAFSDCGSHRLWIDRARVDADPARQREPSLYAERGRLFADCGDGRRIQVLKYRWSGPDAASGPPLPLVLGVFP</sequence>
<name>T1BWG8_9ZZZZ</name>
<proteinExistence type="predicted"/>
<dbReference type="GO" id="GO:0004479">
    <property type="term" value="F:methionyl-tRNA formyltransferase activity"/>
    <property type="evidence" value="ECO:0007669"/>
    <property type="project" value="TreeGrafter"/>
</dbReference>
<dbReference type="PANTHER" id="PTHR11138">
    <property type="entry name" value="METHIONYL-TRNA FORMYLTRANSFERASE"/>
    <property type="match status" value="1"/>
</dbReference>
<evidence type="ECO:0000313" key="3">
    <source>
        <dbReference type="EMBL" id="EQD77296.1"/>
    </source>
</evidence>
<dbReference type="NCBIfam" id="NF005414">
    <property type="entry name" value="PRK06988.1"/>
    <property type="match status" value="1"/>
</dbReference>
<protein>
    <submittedName>
        <fullName evidence="3">Methionyl-tRNA formyltransferase</fullName>
    </submittedName>
</protein>
<organism evidence="3">
    <name type="scientific">mine drainage metagenome</name>
    <dbReference type="NCBI Taxonomy" id="410659"/>
    <lineage>
        <taxon>unclassified sequences</taxon>
        <taxon>metagenomes</taxon>
        <taxon>ecological metagenomes</taxon>
    </lineage>
</organism>
<dbReference type="Pfam" id="PF02911">
    <property type="entry name" value="Formyl_trans_C"/>
    <property type="match status" value="1"/>
</dbReference>
<dbReference type="Pfam" id="PF00551">
    <property type="entry name" value="Formyl_trans_N"/>
    <property type="match status" value="1"/>
</dbReference>
<dbReference type="InterPro" id="IPR011034">
    <property type="entry name" value="Formyl_transferase-like_C_sf"/>
</dbReference>
<dbReference type="Gene3D" id="3.40.50.12230">
    <property type="match status" value="1"/>
</dbReference>
<dbReference type="InterPro" id="IPR005793">
    <property type="entry name" value="Formyl_trans_C"/>
</dbReference>
<evidence type="ECO:0000259" key="1">
    <source>
        <dbReference type="Pfam" id="PF00551"/>
    </source>
</evidence>
<dbReference type="GO" id="GO:0005829">
    <property type="term" value="C:cytosol"/>
    <property type="evidence" value="ECO:0007669"/>
    <property type="project" value="TreeGrafter"/>
</dbReference>
<dbReference type="PANTHER" id="PTHR11138:SF5">
    <property type="entry name" value="METHIONYL-TRNA FORMYLTRANSFERASE, MITOCHONDRIAL"/>
    <property type="match status" value="1"/>
</dbReference>
<accession>T1BWG8</accession>
<keyword evidence="3" id="KW-0808">Transferase</keyword>
<feature type="domain" description="Formyl transferase N-terminal" evidence="1">
    <location>
        <begin position="23"/>
        <end position="174"/>
    </location>
</feature>
<dbReference type="SUPFAM" id="SSF50486">
    <property type="entry name" value="FMT C-terminal domain-like"/>
    <property type="match status" value="1"/>
</dbReference>
<gene>
    <name evidence="3" type="ORF">B1B_01138</name>
</gene>
<reference evidence="3" key="2">
    <citation type="journal article" date="2014" name="ISME J.">
        <title>Microbial stratification in low pH oxic and suboxic macroscopic growths along an acid mine drainage.</title>
        <authorList>
            <person name="Mendez-Garcia C."/>
            <person name="Mesa V."/>
            <person name="Sprenger R.R."/>
            <person name="Richter M."/>
            <person name="Diez M.S."/>
            <person name="Solano J."/>
            <person name="Bargiela R."/>
            <person name="Golyshina O.V."/>
            <person name="Manteca A."/>
            <person name="Ramos J.L."/>
            <person name="Gallego J.R."/>
            <person name="Llorente I."/>
            <person name="Martins Dos Santos V.A."/>
            <person name="Jensen O.N."/>
            <person name="Pelaez A.I."/>
            <person name="Sanchez J."/>
            <person name="Ferrer M."/>
        </authorList>
    </citation>
    <scope>NUCLEOTIDE SEQUENCE</scope>
</reference>
<reference evidence="3" key="1">
    <citation type="submission" date="2013-08" db="EMBL/GenBank/DDBJ databases">
        <authorList>
            <person name="Mendez C."/>
            <person name="Richter M."/>
            <person name="Ferrer M."/>
            <person name="Sanchez J."/>
        </authorList>
    </citation>
    <scope>NUCLEOTIDE SEQUENCE</scope>
</reference>
<dbReference type="InterPro" id="IPR036477">
    <property type="entry name" value="Formyl_transf_N_sf"/>
</dbReference>
<dbReference type="InterPro" id="IPR002376">
    <property type="entry name" value="Formyl_transf_N"/>
</dbReference>
<comment type="caution">
    <text evidence="3">The sequence shown here is derived from an EMBL/GenBank/DDBJ whole genome shotgun (WGS) entry which is preliminary data.</text>
</comment>
<dbReference type="SUPFAM" id="SSF53328">
    <property type="entry name" value="Formyltransferase"/>
    <property type="match status" value="1"/>
</dbReference>
<evidence type="ECO:0000259" key="2">
    <source>
        <dbReference type="Pfam" id="PF02911"/>
    </source>
</evidence>
<dbReference type="AlphaFoldDB" id="T1BWG8"/>